<keyword evidence="2" id="KW-1185">Reference proteome</keyword>
<proteinExistence type="predicted"/>
<sequence length="349" mass="36963">MTDTGYGAFGATVEAIRAKAVEQAVRELISRSPVTPTDQKLIDLGMAAPPPLIDQEVTGQIEFVFQQYAAVMHSYGKLPDPAKFREAQQGIIATLNMLTVSPEFQIPATMDGASVLTGLVTPAYGNIDLVRELLVEWDGQAADNFRENFLGHLEGTIANHFVILSALRAVYEHNAQIWTEARANAAEHLSKGYNALVALFSGEINWSVLLTATASIATIAAALPLGLGTAGGLVIAGVDAAASFGPAVIDAPEERPKLIDFNPQPVSSRGSPGGAGTAAESVVQEIMRGLKEIVEHAVTQENRLASFIYSLRTEVTGRKAQFVPPAPDMSAATTGPPTSFDFMGVPKHA</sequence>
<accession>A0A919S9R5</accession>
<dbReference type="EMBL" id="BOQP01000003">
    <property type="protein sequence ID" value="GIM67422.1"/>
    <property type="molecule type" value="Genomic_DNA"/>
</dbReference>
<evidence type="ECO:0000313" key="1">
    <source>
        <dbReference type="EMBL" id="GIM67422.1"/>
    </source>
</evidence>
<reference evidence="1" key="1">
    <citation type="submission" date="2021-03" db="EMBL/GenBank/DDBJ databases">
        <title>Whole genome shotgun sequence of Actinoplanes consettensis NBRC 14913.</title>
        <authorList>
            <person name="Komaki H."/>
            <person name="Tamura T."/>
        </authorList>
    </citation>
    <scope>NUCLEOTIDE SEQUENCE</scope>
    <source>
        <strain evidence="1">NBRC 14913</strain>
    </source>
</reference>
<dbReference type="Proteomes" id="UP000680865">
    <property type="component" value="Unassembled WGS sequence"/>
</dbReference>
<organism evidence="1 2">
    <name type="scientific">Winogradskya consettensis</name>
    <dbReference type="NCBI Taxonomy" id="113560"/>
    <lineage>
        <taxon>Bacteria</taxon>
        <taxon>Bacillati</taxon>
        <taxon>Actinomycetota</taxon>
        <taxon>Actinomycetes</taxon>
        <taxon>Micromonosporales</taxon>
        <taxon>Micromonosporaceae</taxon>
        <taxon>Winogradskya</taxon>
    </lineage>
</organism>
<evidence type="ECO:0000313" key="2">
    <source>
        <dbReference type="Proteomes" id="UP000680865"/>
    </source>
</evidence>
<comment type="caution">
    <text evidence="1">The sequence shown here is derived from an EMBL/GenBank/DDBJ whole genome shotgun (WGS) entry which is preliminary data.</text>
</comment>
<dbReference type="AlphaFoldDB" id="A0A919S9R5"/>
<gene>
    <name evidence="1" type="ORF">Aco04nite_06250</name>
</gene>
<dbReference type="RefSeq" id="WP_212995656.1">
    <property type="nucleotide sequence ID" value="NZ_BAAATW010000009.1"/>
</dbReference>
<protein>
    <submittedName>
        <fullName evidence="1">Uncharacterized protein</fullName>
    </submittedName>
</protein>
<name>A0A919S9R5_9ACTN</name>